<dbReference type="PRINTS" id="PR00344">
    <property type="entry name" value="BCTRLSENSOR"/>
</dbReference>
<dbReference type="SUPFAM" id="SSF75625">
    <property type="entry name" value="YebC-like"/>
    <property type="match status" value="1"/>
</dbReference>
<keyword evidence="9" id="KW-0175">Coiled coil</keyword>
<dbReference type="InterPro" id="IPR026564">
    <property type="entry name" value="Transcrip_reg_TACO1-like_dom3"/>
</dbReference>
<evidence type="ECO:0000259" key="10">
    <source>
        <dbReference type="PROSITE" id="PS50109"/>
    </source>
</evidence>
<evidence type="ECO:0000256" key="5">
    <source>
        <dbReference type="ARBA" id="ARBA00022741"/>
    </source>
</evidence>
<keyword evidence="8" id="KW-0902">Two-component regulatory system</keyword>
<evidence type="ECO:0000256" key="8">
    <source>
        <dbReference type="ARBA" id="ARBA00023012"/>
    </source>
</evidence>
<gene>
    <name evidence="11" type="ORF">HNS30_34300</name>
</gene>
<dbReference type="Gene3D" id="3.30.70.980">
    <property type="match status" value="1"/>
</dbReference>
<dbReference type="GO" id="GO:0000160">
    <property type="term" value="P:phosphorelay signal transduction system"/>
    <property type="evidence" value="ECO:0007669"/>
    <property type="project" value="UniProtKB-KW"/>
</dbReference>
<dbReference type="InterPro" id="IPR048300">
    <property type="entry name" value="TACO1_YebC-like_2nd/3rd_dom"/>
</dbReference>
<reference evidence="11 12" key="1">
    <citation type="submission" date="2020-05" db="EMBL/GenBank/DDBJ databases">
        <authorList>
            <person name="Whitworth D."/>
        </authorList>
    </citation>
    <scope>NUCLEOTIDE SEQUENCE [LARGE SCALE GENOMIC DNA]</scope>
    <source>
        <strain evidence="11 12">CA046A</strain>
    </source>
</reference>
<dbReference type="InterPro" id="IPR004358">
    <property type="entry name" value="Sig_transdc_His_kin-like_C"/>
</dbReference>
<evidence type="ECO:0000256" key="3">
    <source>
        <dbReference type="ARBA" id="ARBA00022553"/>
    </source>
</evidence>
<dbReference type="InterPro" id="IPR005467">
    <property type="entry name" value="His_kinase_dom"/>
</dbReference>
<evidence type="ECO:0000256" key="2">
    <source>
        <dbReference type="ARBA" id="ARBA00012438"/>
    </source>
</evidence>
<name>A0A7Y4NH57_9BACT</name>
<feature type="non-terminal residue" evidence="11">
    <location>
        <position position="1"/>
    </location>
</feature>
<dbReference type="AlphaFoldDB" id="A0A7Y4NH57"/>
<dbReference type="SMART" id="SM00387">
    <property type="entry name" value="HATPase_c"/>
    <property type="match status" value="1"/>
</dbReference>
<evidence type="ECO:0000256" key="9">
    <source>
        <dbReference type="SAM" id="Coils"/>
    </source>
</evidence>
<dbReference type="PANTHER" id="PTHR43065">
    <property type="entry name" value="SENSOR HISTIDINE KINASE"/>
    <property type="match status" value="1"/>
</dbReference>
<dbReference type="Gene3D" id="3.30.565.10">
    <property type="entry name" value="Histidine kinase-like ATPase, C-terminal domain"/>
    <property type="match status" value="1"/>
</dbReference>
<keyword evidence="6" id="KW-0418">Kinase</keyword>
<comment type="caution">
    <text evidence="11">The sequence shown here is derived from an EMBL/GenBank/DDBJ whole genome shotgun (WGS) entry which is preliminary data.</text>
</comment>
<dbReference type="Pfam" id="PF02518">
    <property type="entry name" value="HATPase_c"/>
    <property type="match status" value="1"/>
</dbReference>
<dbReference type="Gene3D" id="1.10.287.130">
    <property type="match status" value="1"/>
</dbReference>
<keyword evidence="5" id="KW-0547">Nucleotide-binding</keyword>
<sequence>PTEDQVMEQALDAGAEDVVDQGPDGFEVRTAPADLHAVGAKLAARAWQQGLRRRNHRLQELVQERTRALREAQDQLVHLTRELTEQTMAGGFAHEMRNALTGAKMLLGQALGPGPDAPRGLCADTGEQLSRLYVWVRERASEEERRALRPLFQKAQHNEERLEVLLGDVDAALARALNTTRVLLDYARLGRETAGGGTVCLRTLMDAIVAESQGDFDTHGIQVRLDFAPDARVSGSEEHFYSLLKNLVLNARDALAQKQGVGPRLLHVTLERLPGEYELRVEDTGPGIPQALLPRVFEPFFSTKPETGTGLGLGVVRKLTLLYRGTVEVRSAVGQGTCFRLRFPSPAPPAEAHGGACERSASS</sequence>
<evidence type="ECO:0000313" key="11">
    <source>
        <dbReference type="EMBL" id="NOK14127.1"/>
    </source>
</evidence>
<dbReference type="GO" id="GO:0004673">
    <property type="term" value="F:protein histidine kinase activity"/>
    <property type="evidence" value="ECO:0007669"/>
    <property type="project" value="UniProtKB-EC"/>
</dbReference>
<keyword evidence="3" id="KW-0597">Phosphoprotein</keyword>
<dbReference type="RefSeq" id="WP_253895896.1">
    <property type="nucleotide sequence ID" value="NZ_JABFJW010000418.1"/>
</dbReference>
<proteinExistence type="predicted"/>
<evidence type="ECO:0000313" key="12">
    <source>
        <dbReference type="Proteomes" id="UP000528460"/>
    </source>
</evidence>
<feature type="coiled-coil region" evidence="9">
    <location>
        <begin position="55"/>
        <end position="89"/>
    </location>
</feature>
<evidence type="ECO:0000256" key="4">
    <source>
        <dbReference type="ARBA" id="ARBA00022679"/>
    </source>
</evidence>
<keyword evidence="4" id="KW-0808">Transferase</keyword>
<dbReference type="InterPro" id="IPR036890">
    <property type="entry name" value="HATPase_C_sf"/>
</dbReference>
<keyword evidence="7" id="KW-0067">ATP-binding</keyword>
<evidence type="ECO:0000256" key="1">
    <source>
        <dbReference type="ARBA" id="ARBA00000085"/>
    </source>
</evidence>
<organism evidence="11 12">
    <name type="scientific">Corallococcus exercitus</name>
    <dbReference type="NCBI Taxonomy" id="2316736"/>
    <lineage>
        <taxon>Bacteria</taxon>
        <taxon>Pseudomonadati</taxon>
        <taxon>Myxococcota</taxon>
        <taxon>Myxococcia</taxon>
        <taxon>Myxococcales</taxon>
        <taxon>Cystobacterineae</taxon>
        <taxon>Myxococcaceae</taxon>
        <taxon>Corallococcus</taxon>
    </lineage>
</organism>
<protein>
    <recommendedName>
        <fullName evidence="2">histidine kinase</fullName>
        <ecNumber evidence="2">2.7.13.3</ecNumber>
    </recommendedName>
</protein>
<feature type="domain" description="Histidine kinase" evidence="10">
    <location>
        <begin position="91"/>
        <end position="347"/>
    </location>
</feature>
<comment type="catalytic activity">
    <reaction evidence="1">
        <text>ATP + protein L-histidine = ADP + protein N-phospho-L-histidine.</text>
        <dbReference type="EC" id="2.7.13.3"/>
    </reaction>
</comment>
<dbReference type="EMBL" id="JABFJW010000418">
    <property type="protein sequence ID" value="NOK14127.1"/>
    <property type="molecule type" value="Genomic_DNA"/>
</dbReference>
<dbReference type="SUPFAM" id="SSF55874">
    <property type="entry name" value="ATPase domain of HSP90 chaperone/DNA topoisomerase II/histidine kinase"/>
    <property type="match status" value="1"/>
</dbReference>
<accession>A0A7Y4NH57</accession>
<dbReference type="Pfam" id="PF01709">
    <property type="entry name" value="Transcrip_reg"/>
    <property type="match status" value="1"/>
</dbReference>
<dbReference type="InterPro" id="IPR003594">
    <property type="entry name" value="HATPase_dom"/>
</dbReference>
<evidence type="ECO:0000256" key="7">
    <source>
        <dbReference type="ARBA" id="ARBA00022840"/>
    </source>
</evidence>
<evidence type="ECO:0000256" key="6">
    <source>
        <dbReference type="ARBA" id="ARBA00022777"/>
    </source>
</evidence>
<dbReference type="GO" id="GO:0005524">
    <property type="term" value="F:ATP binding"/>
    <property type="evidence" value="ECO:0007669"/>
    <property type="project" value="UniProtKB-KW"/>
</dbReference>
<dbReference type="PANTHER" id="PTHR43065:SF10">
    <property type="entry name" value="PEROXIDE STRESS-ACTIVATED HISTIDINE KINASE MAK3"/>
    <property type="match status" value="1"/>
</dbReference>
<dbReference type="PROSITE" id="PS50109">
    <property type="entry name" value="HIS_KIN"/>
    <property type="match status" value="1"/>
</dbReference>
<dbReference type="Proteomes" id="UP000528460">
    <property type="component" value="Unassembled WGS sequence"/>
</dbReference>
<dbReference type="EC" id="2.7.13.3" evidence="2"/>
<dbReference type="InterPro" id="IPR029072">
    <property type="entry name" value="YebC-like"/>
</dbReference>